<evidence type="ECO:0000259" key="2">
    <source>
        <dbReference type="Pfam" id="PF23247"/>
    </source>
</evidence>
<evidence type="ECO:0000313" key="4">
    <source>
        <dbReference type="Proteomes" id="UP001396334"/>
    </source>
</evidence>
<dbReference type="EMBL" id="JBBPBN010000020">
    <property type="protein sequence ID" value="KAK9017037.1"/>
    <property type="molecule type" value="Genomic_DNA"/>
</dbReference>
<name>A0ABR2RVM4_9ROSI</name>
<evidence type="ECO:0000313" key="3">
    <source>
        <dbReference type="EMBL" id="KAK9017037.1"/>
    </source>
</evidence>
<comment type="caution">
    <text evidence="3">The sequence shown here is derived from an EMBL/GenBank/DDBJ whole genome shotgun (WGS) entry which is preliminary data.</text>
</comment>
<dbReference type="PANTHER" id="PTHR33463:SF198">
    <property type="entry name" value="RPP4C3"/>
    <property type="match status" value="1"/>
</dbReference>
<dbReference type="PANTHER" id="PTHR33463">
    <property type="entry name" value="NB-ARC DOMAIN-CONTAINING PROTEIN-RELATED"/>
    <property type="match status" value="1"/>
</dbReference>
<keyword evidence="4" id="KW-1185">Reference proteome</keyword>
<feature type="domain" description="Disease resistance protein At4g27190-like leucine-rich repeats" evidence="2">
    <location>
        <begin position="460"/>
        <end position="591"/>
    </location>
</feature>
<sequence length="1115" mass="125664">MAGDCVESADLRPTAIEVANRPYSGNSSEISAEIYSAIELSINHLPSEDLKQIFMLCSLLCRDTRIEELLRYAIGLGLINGVDTLQEARDSLLTMMSTLKESCLLLDSNTNEQFFDVHDLTYIVAKSIASKDNQVFLLKEEDVLTDWPDEDSLKKLNKICLQYPSNIRLPDQLNCPHLSLFLLLSKDFSLTLPADFFKEATNLKVLDLSGMQFSSLASSFCLLTSLSTLRLDECKLGDNINIIGGLKNLEILSLWKSDIRILPKEIGQLVKLKLLDVSWCANLKLIADGVLSSLSRLEELYMSGTGIQWGQSSASLAELNTLSRLSTLEVQIPDAMAAPQDFFEGLQQLERYKIFIGEEWECACFGNSQYSRTISVKIALQELTDEESLSHLKNLHIQDGLDTEYIINDENDFPPLQSLTLQRLPQLRSFCPQQEPGATSSLPQLELSLFSEKTSFPFLENLWLKSINVTRVWHKQLSSTFSRAYENLATLKIEGCGSLQHLISFSMAKCLVHLVDFEIIGCNCLREIIFMEEIEEEIRPTMTLSLFPRLKSLELKDLQHLIGFCSFSQTQVIEFPALKSLSIENCPALEGFICKSSMEGNQYISSQVLFDNKVAFPSLEVVSTHYLIKLKMIWENPLPASSFPKLRGINITGLPNLKYIWKSGPNGIFSFKNLRQISVVECWSLKNVFPASLVRDLPKLGELKILGCGVEEIVSKAEDGSDSGTTVTFEFDQLFSLLLGWLPECKCFYPGRHTTKWQMLKELEVYLCGEMKIFGMQLEQLDSPPPLFLVEKVIPKLQRLTLGADYIAMISGGQCSSSLFHEIKGLAVQGNQAKLVIDFQISFLERFYNLEELRISGCAIKELFCTEGDTGDKEVYVGTTLPTIRKIKLTGLHNLKSCLWKQDVQVDHILPNLETLVVHNCENLMSLGSSSASFQNLTTLEEIVGSEEDEATCDIIFSRLKSLELGVVKAPLLQSVEYGEGRGHWSGDLDSTVQQLHSTKVGYQGIGYFVLSKFSKSIEIWKENSLDFKNLTVVEVEECNSLEYIFSVSMALELVQLKEIKVKNCRMMEYIIKKGAEETAMDTVWSWDNRIGVVLRIDKFFHGKYYSSMSIFENN</sequence>
<dbReference type="InterPro" id="IPR032675">
    <property type="entry name" value="LRR_dom_sf"/>
</dbReference>
<dbReference type="InterPro" id="IPR057135">
    <property type="entry name" value="At4g27190-like_LRR"/>
</dbReference>
<feature type="domain" description="Disease resistance protein At4g27190-like leucine-rich repeats" evidence="2">
    <location>
        <begin position="1011"/>
        <end position="1066"/>
    </location>
</feature>
<feature type="domain" description="Disease resistance protein At4g27190-like leucine-rich repeats" evidence="2">
    <location>
        <begin position="643"/>
        <end position="709"/>
    </location>
</feature>
<protein>
    <recommendedName>
        <fullName evidence="2">Disease resistance protein At4g27190-like leucine-rich repeats domain-containing protein</fullName>
    </recommendedName>
</protein>
<organism evidence="3 4">
    <name type="scientific">Hibiscus sabdariffa</name>
    <name type="common">roselle</name>
    <dbReference type="NCBI Taxonomy" id="183260"/>
    <lineage>
        <taxon>Eukaryota</taxon>
        <taxon>Viridiplantae</taxon>
        <taxon>Streptophyta</taxon>
        <taxon>Embryophyta</taxon>
        <taxon>Tracheophyta</taxon>
        <taxon>Spermatophyta</taxon>
        <taxon>Magnoliopsida</taxon>
        <taxon>eudicotyledons</taxon>
        <taxon>Gunneridae</taxon>
        <taxon>Pentapetalae</taxon>
        <taxon>rosids</taxon>
        <taxon>malvids</taxon>
        <taxon>Malvales</taxon>
        <taxon>Malvaceae</taxon>
        <taxon>Malvoideae</taxon>
        <taxon>Hibiscus</taxon>
    </lineage>
</organism>
<proteinExistence type="predicted"/>
<dbReference type="Proteomes" id="UP001396334">
    <property type="component" value="Unassembled WGS sequence"/>
</dbReference>
<dbReference type="SUPFAM" id="SSF52058">
    <property type="entry name" value="L domain-like"/>
    <property type="match status" value="1"/>
</dbReference>
<reference evidence="3 4" key="1">
    <citation type="journal article" date="2024" name="G3 (Bethesda)">
        <title>Genome assembly of Hibiscus sabdariffa L. provides insights into metabolisms of medicinal natural products.</title>
        <authorList>
            <person name="Kim T."/>
        </authorList>
    </citation>
    <scope>NUCLEOTIDE SEQUENCE [LARGE SCALE GENOMIC DNA]</scope>
    <source>
        <strain evidence="3">TK-2024</strain>
        <tissue evidence="3">Old leaves</tissue>
    </source>
</reference>
<dbReference type="Gene3D" id="3.80.10.10">
    <property type="entry name" value="Ribonuclease Inhibitor"/>
    <property type="match status" value="3"/>
</dbReference>
<gene>
    <name evidence="3" type="ORF">V6N11_079524</name>
</gene>
<feature type="domain" description="Disease resistance protein At4g27190-like leucine-rich repeats" evidence="2">
    <location>
        <begin position="799"/>
        <end position="943"/>
    </location>
</feature>
<dbReference type="Pfam" id="PF23247">
    <property type="entry name" value="LRR_RPS2"/>
    <property type="match status" value="4"/>
</dbReference>
<accession>A0ABR2RVM4</accession>
<evidence type="ECO:0000256" key="1">
    <source>
        <dbReference type="ARBA" id="ARBA00022821"/>
    </source>
</evidence>
<dbReference type="SUPFAM" id="SSF52047">
    <property type="entry name" value="RNI-like"/>
    <property type="match status" value="3"/>
</dbReference>
<dbReference type="InterPro" id="IPR050905">
    <property type="entry name" value="Plant_NBS-LRR"/>
</dbReference>
<keyword evidence="1" id="KW-0611">Plant defense</keyword>